<dbReference type="AlphaFoldDB" id="A0AA92C4J8"/>
<dbReference type="Proteomes" id="UP000244335">
    <property type="component" value="Unassembled WGS sequence"/>
</dbReference>
<accession>A0AA92C4J8</accession>
<sequence>MTLEDLYSRLCKRHPHFRGWVADLGPRSLAVNASFAVIDRWHRECSGDVDALYKKLRLAILEFNLRRTCTVAMPTRKEFAQVFALHLPMVLGISWQRIRDEVRIPAPGESIVRVKRSR</sequence>
<dbReference type="EMBL" id="QDFR01000002">
    <property type="protein sequence ID" value="PVE55328.1"/>
    <property type="molecule type" value="Genomic_DNA"/>
</dbReference>
<evidence type="ECO:0000313" key="2">
    <source>
        <dbReference type="Proteomes" id="UP000244335"/>
    </source>
</evidence>
<organism evidence="1 2">
    <name type="scientific">Rhizobium rhizogenes</name>
    <name type="common">Agrobacterium rhizogenes</name>
    <dbReference type="NCBI Taxonomy" id="359"/>
    <lineage>
        <taxon>Bacteria</taxon>
        <taxon>Pseudomonadati</taxon>
        <taxon>Pseudomonadota</taxon>
        <taxon>Alphaproteobacteria</taxon>
        <taxon>Hyphomicrobiales</taxon>
        <taxon>Rhizobiaceae</taxon>
        <taxon>Rhizobium/Agrobacterium group</taxon>
        <taxon>Rhizobium</taxon>
    </lineage>
</organism>
<evidence type="ECO:0000313" key="1">
    <source>
        <dbReference type="EMBL" id="PVE55328.1"/>
    </source>
</evidence>
<gene>
    <name evidence="1" type="ORF">DC430_09000</name>
</gene>
<comment type="caution">
    <text evidence="1">The sequence shown here is derived from an EMBL/GenBank/DDBJ whole genome shotgun (WGS) entry which is preliminary data.</text>
</comment>
<name>A0AA92C4J8_RHIRH</name>
<proteinExistence type="predicted"/>
<reference evidence="1 2" key="1">
    <citation type="submission" date="2018-04" db="EMBL/GenBank/DDBJ databases">
        <authorList>
            <person name="Hagen T."/>
        </authorList>
    </citation>
    <scope>NUCLEOTIDE SEQUENCE [LARGE SCALE GENOMIC DNA]</scope>
    <source>
        <strain evidence="1 2">TPD7009</strain>
    </source>
</reference>
<protein>
    <submittedName>
        <fullName evidence="1">Uncharacterized protein</fullName>
    </submittedName>
</protein>